<comment type="subcellular location">
    <subcellularLocation>
        <location evidence="1">Secreted</location>
    </subcellularLocation>
</comment>
<dbReference type="CDD" id="cd00109">
    <property type="entry name" value="Kunitz-type"/>
    <property type="match status" value="1"/>
</dbReference>
<dbReference type="PROSITE" id="PS50279">
    <property type="entry name" value="BPTI_KUNITZ_2"/>
    <property type="match status" value="3"/>
</dbReference>
<keyword evidence="9" id="KW-0732">Signal</keyword>
<evidence type="ECO:0000256" key="5">
    <source>
        <dbReference type="ARBA" id="ARBA00022900"/>
    </source>
</evidence>
<keyword evidence="6" id="KW-1015">Disulfide bond</keyword>
<evidence type="ECO:0000256" key="3">
    <source>
        <dbReference type="ARBA" id="ARBA00022656"/>
    </source>
</evidence>
<evidence type="ECO:0000256" key="7">
    <source>
        <dbReference type="ARBA" id="ARBA00023240"/>
    </source>
</evidence>
<dbReference type="FunFam" id="4.10.410.10:FF:000004">
    <property type="entry name" value="Tissue factor pathway inhibitor"/>
    <property type="match status" value="1"/>
</dbReference>
<dbReference type="PANTHER" id="PTHR10083">
    <property type="entry name" value="KUNITZ-TYPE PROTEASE INHIBITOR-RELATED"/>
    <property type="match status" value="1"/>
</dbReference>
<evidence type="ECO:0000256" key="1">
    <source>
        <dbReference type="ARBA" id="ARBA00004613"/>
    </source>
</evidence>
<evidence type="ECO:0000256" key="2">
    <source>
        <dbReference type="ARBA" id="ARBA00022525"/>
    </source>
</evidence>
<dbReference type="PROSITE" id="PS00280">
    <property type="entry name" value="BPTI_KUNITZ_1"/>
    <property type="match status" value="1"/>
</dbReference>
<keyword evidence="3" id="KW-0800">Toxin</keyword>
<dbReference type="EMBL" id="CAJHNJ030000024">
    <property type="protein sequence ID" value="CAG9120873.1"/>
    <property type="molecule type" value="Genomic_DNA"/>
</dbReference>
<feature type="domain" description="BPTI/Kunitz inhibitor" evidence="10">
    <location>
        <begin position="40"/>
        <end position="91"/>
    </location>
</feature>
<keyword evidence="2" id="KW-0964">Secreted</keyword>
<feature type="chain" id="PRO_5035892829" evidence="9">
    <location>
        <begin position="20"/>
        <end position="273"/>
    </location>
</feature>
<evidence type="ECO:0000259" key="10">
    <source>
        <dbReference type="PROSITE" id="PS50279"/>
    </source>
</evidence>
<dbReference type="GO" id="GO:0090729">
    <property type="term" value="F:toxin activity"/>
    <property type="evidence" value="ECO:0007669"/>
    <property type="project" value="UniProtKB-KW"/>
</dbReference>
<dbReference type="SUPFAM" id="SSF57362">
    <property type="entry name" value="BPTI-like"/>
    <property type="match status" value="3"/>
</dbReference>
<dbReference type="GO" id="GO:0004867">
    <property type="term" value="F:serine-type endopeptidase inhibitor activity"/>
    <property type="evidence" value="ECO:0007669"/>
    <property type="project" value="UniProtKB-KW"/>
</dbReference>
<dbReference type="AlphaFoldDB" id="A0A8S4EZA8"/>
<sequence>MLFLQVIFLFGYLTEHTSMAYLYPEYPDRVGSITDIDPACLLPPEPGMCKARMPRYYFDPKTLSCSSKFIYGGCHGNGNRFLTELQCKNKCFPARASITDIDPACLLPPETGMCKARTPRYYFDPTTGSCSTFIYGGCGGNGNRFLTEEHCKNKCLNKSLARTSTPEYCQLTFDYGDCHFNGLVLSPRWFYDPDTASCKVAMYSGCGGNGNRFDTEEDCHDTCAEPKPTNKLPKPSLRETGVSAILGSEKLQGILENIFRTKTPKNLMIVFDL</sequence>
<gene>
    <name evidence="11" type="ORF">PLXY2_LOCUS7234</name>
</gene>
<evidence type="ECO:0000256" key="9">
    <source>
        <dbReference type="SAM" id="SignalP"/>
    </source>
</evidence>
<keyword evidence="4" id="KW-0646">Protease inhibitor</keyword>
<dbReference type="InterPro" id="IPR036880">
    <property type="entry name" value="Kunitz_BPTI_sf"/>
</dbReference>
<accession>A0A8S4EZA8</accession>
<dbReference type="PANTHER" id="PTHR10083:SF376">
    <property type="entry name" value="SERINE PEPTIDASE INHIBITOR, KUNITZ TYPE, 3"/>
    <property type="match status" value="1"/>
</dbReference>
<keyword evidence="12" id="KW-1185">Reference proteome</keyword>
<dbReference type="Pfam" id="PF00014">
    <property type="entry name" value="Kunitz_BPTI"/>
    <property type="match status" value="3"/>
</dbReference>
<dbReference type="FunFam" id="4.10.410.10:FF:000020">
    <property type="entry name" value="Collagen, type VI, alpha 3"/>
    <property type="match status" value="1"/>
</dbReference>
<dbReference type="GO" id="GO:0005615">
    <property type="term" value="C:extracellular space"/>
    <property type="evidence" value="ECO:0007669"/>
    <property type="project" value="TreeGrafter"/>
</dbReference>
<dbReference type="CDD" id="cd22638">
    <property type="entry name" value="Kunitz_amblin-like"/>
    <property type="match status" value="2"/>
</dbReference>
<feature type="domain" description="BPTI/Kunitz inhibitor" evidence="10">
    <location>
        <begin position="105"/>
        <end position="155"/>
    </location>
</feature>
<feature type="domain" description="BPTI/Kunitz inhibitor" evidence="10">
    <location>
        <begin position="169"/>
        <end position="223"/>
    </location>
</feature>
<dbReference type="PRINTS" id="PR00759">
    <property type="entry name" value="BASICPTASE"/>
</dbReference>
<evidence type="ECO:0000256" key="8">
    <source>
        <dbReference type="ARBA" id="ARBA00034146"/>
    </source>
</evidence>
<dbReference type="Proteomes" id="UP000653454">
    <property type="component" value="Unassembled WGS sequence"/>
</dbReference>
<dbReference type="InterPro" id="IPR050098">
    <property type="entry name" value="TFPI/VKTCI-like"/>
</dbReference>
<reference evidence="11" key="1">
    <citation type="submission" date="2020-11" db="EMBL/GenBank/DDBJ databases">
        <authorList>
            <person name="Whiteford S."/>
        </authorList>
    </citation>
    <scope>NUCLEOTIDE SEQUENCE</scope>
</reference>
<evidence type="ECO:0000256" key="6">
    <source>
        <dbReference type="ARBA" id="ARBA00023157"/>
    </source>
</evidence>
<keyword evidence="8" id="KW-1203">Blood coagulation cascade inhibiting toxin</keyword>
<dbReference type="InterPro" id="IPR020901">
    <property type="entry name" value="Prtase_inh_Kunz-CS"/>
</dbReference>
<organism evidence="11 12">
    <name type="scientific">Plutella xylostella</name>
    <name type="common">Diamondback moth</name>
    <name type="synonym">Plutella maculipennis</name>
    <dbReference type="NCBI Taxonomy" id="51655"/>
    <lineage>
        <taxon>Eukaryota</taxon>
        <taxon>Metazoa</taxon>
        <taxon>Ecdysozoa</taxon>
        <taxon>Arthropoda</taxon>
        <taxon>Hexapoda</taxon>
        <taxon>Insecta</taxon>
        <taxon>Pterygota</taxon>
        <taxon>Neoptera</taxon>
        <taxon>Endopterygota</taxon>
        <taxon>Lepidoptera</taxon>
        <taxon>Glossata</taxon>
        <taxon>Ditrysia</taxon>
        <taxon>Yponomeutoidea</taxon>
        <taxon>Plutellidae</taxon>
        <taxon>Plutella</taxon>
    </lineage>
</organism>
<feature type="signal peptide" evidence="9">
    <location>
        <begin position="1"/>
        <end position="19"/>
    </location>
</feature>
<name>A0A8S4EZA8_PLUXY</name>
<dbReference type="InterPro" id="IPR002223">
    <property type="entry name" value="Kunitz_BPTI"/>
</dbReference>
<comment type="caution">
    <text evidence="11">The sequence shown here is derived from an EMBL/GenBank/DDBJ whole genome shotgun (WGS) entry which is preliminary data.</text>
</comment>
<protein>
    <submittedName>
        <fullName evidence="11">(diamondback moth) hypothetical protein</fullName>
    </submittedName>
</protein>
<evidence type="ECO:0000313" key="12">
    <source>
        <dbReference type="Proteomes" id="UP000653454"/>
    </source>
</evidence>
<keyword evidence="5" id="KW-0722">Serine protease inhibitor</keyword>
<evidence type="ECO:0000313" key="11">
    <source>
        <dbReference type="EMBL" id="CAG9120873.1"/>
    </source>
</evidence>
<dbReference type="Gene3D" id="4.10.410.10">
    <property type="entry name" value="Pancreatic trypsin inhibitor Kunitz domain"/>
    <property type="match status" value="3"/>
</dbReference>
<proteinExistence type="predicted"/>
<dbReference type="SMART" id="SM00131">
    <property type="entry name" value="KU"/>
    <property type="match status" value="3"/>
</dbReference>
<evidence type="ECO:0000256" key="4">
    <source>
        <dbReference type="ARBA" id="ARBA00022690"/>
    </source>
</evidence>
<keyword evidence="7" id="KW-1199">Hemostasis impairing toxin</keyword>